<comment type="caution">
    <text evidence="6">The sequence shown here is derived from an EMBL/GenBank/DDBJ whole genome shotgun (WGS) entry which is preliminary data.</text>
</comment>
<name>A0ABR0T8P4_AURPU</name>
<evidence type="ECO:0000256" key="5">
    <source>
        <dbReference type="ARBA" id="ARBA00023242"/>
    </source>
</evidence>
<dbReference type="InterPro" id="IPR051089">
    <property type="entry name" value="prtT"/>
</dbReference>
<evidence type="ECO:0000256" key="2">
    <source>
        <dbReference type="ARBA" id="ARBA00023015"/>
    </source>
</evidence>
<evidence type="ECO:0000256" key="3">
    <source>
        <dbReference type="ARBA" id="ARBA00023125"/>
    </source>
</evidence>
<dbReference type="Proteomes" id="UP001341245">
    <property type="component" value="Unassembled WGS sequence"/>
</dbReference>
<keyword evidence="2" id="KW-0805">Transcription regulation</keyword>
<comment type="subcellular location">
    <subcellularLocation>
        <location evidence="1">Nucleus</location>
    </subcellularLocation>
</comment>
<keyword evidence="7" id="KW-1185">Reference proteome</keyword>
<dbReference type="EMBL" id="JASGXD010000016">
    <property type="protein sequence ID" value="KAK6000808.1"/>
    <property type="molecule type" value="Genomic_DNA"/>
</dbReference>
<organism evidence="6 7">
    <name type="scientific">Aureobasidium pullulans</name>
    <name type="common">Black yeast</name>
    <name type="synonym">Pullularia pullulans</name>
    <dbReference type="NCBI Taxonomy" id="5580"/>
    <lineage>
        <taxon>Eukaryota</taxon>
        <taxon>Fungi</taxon>
        <taxon>Dikarya</taxon>
        <taxon>Ascomycota</taxon>
        <taxon>Pezizomycotina</taxon>
        <taxon>Dothideomycetes</taxon>
        <taxon>Dothideomycetidae</taxon>
        <taxon>Dothideales</taxon>
        <taxon>Saccotheciaceae</taxon>
        <taxon>Aureobasidium</taxon>
    </lineage>
</organism>
<keyword evidence="3" id="KW-0238">DNA-binding</keyword>
<keyword evidence="4" id="KW-0804">Transcription</keyword>
<evidence type="ECO:0000313" key="7">
    <source>
        <dbReference type="Proteomes" id="UP001341245"/>
    </source>
</evidence>
<protein>
    <recommendedName>
        <fullName evidence="8">Transcription factor domain-containing protein</fullName>
    </recommendedName>
</protein>
<accession>A0ABR0T8P4</accession>
<reference evidence="6 7" key="1">
    <citation type="submission" date="2023-11" db="EMBL/GenBank/DDBJ databases">
        <title>Draft genome sequence and annotation of the polyextremotolerant black yeast-like fungus Aureobasidium pullulans NRRL 62042.</title>
        <authorList>
            <person name="Dielentheis-Frenken M.R.E."/>
            <person name="Wibberg D."/>
            <person name="Blank L.M."/>
            <person name="Tiso T."/>
        </authorList>
    </citation>
    <scope>NUCLEOTIDE SEQUENCE [LARGE SCALE GENOMIC DNA]</scope>
    <source>
        <strain evidence="6 7">NRRL 62042</strain>
    </source>
</reference>
<dbReference type="PANTHER" id="PTHR31845">
    <property type="entry name" value="FINGER DOMAIN PROTEIN, PUTATIVE-RELATED"/>
    <property type="match status" value="1"/>
</dbReference>
<evidence type="ECO:0008006" key="8">
    <source>
        <dbReference type="Google" id="ProtNLM"/>
    </source>
</evidence>
<evidence type="ECO:0000256" key="4">
    <source>
        <dbReference type="ARBA" id="ARBA00023163"/>
    </source>
</evidence>
<proteinExistence type="predicted"/>
<dbReference type="PANTHER" id="PTHR31845:SF39">
    <property type="entry name" value="TRANSCRIPTION FACTOR PBCR-RELATED"/>
    <property type="match status" value="1"/>
</dbReference>
<gene>
    <name evidence="6" type="ORF">QM012_003533</name>
</gene>
<sequence length="328" mass="36781">MSPAALASDKVLCAQIKLQHILEEFEAQSTFNTGPTAVEITHRVAKRQLSDWATTLHIWNDSLKWSQQFVTLYVHELAMTATTLVDQPPAIRENAVLVSSSEFSDCLAATRNSLDLFLSLDMPFIRTLPTSYFVQLTHTALVLVKFHFAAARLSSHAAAARKILDIRAEAFLERLLAKCSGWGTLWPAQRLARILRKLRELLRQCGDQRLASDLTWLDVWTLEEVPSIELINKHGCAPEQSEYIEQDEAIFQDQGIAERATLSTLTEDVPAWPESNTDLNNDMQNVARSTLPSASLDATQLIDWFGTDLNTSTFDFDGNLQSIVQFFG</sequence>
<keyword evidence="5" id="KW-0539">Nucleus</keyword>
<evidence type="ECO:0000313" key="6">
    <source>
        <dbReference type="EMBL" id="KAK6000808.1"/>
    </source>
</evidence>
<evidence type="ECO:0000256" key="1">
    <source>
        <dbReference type="ARBA" id="ARBA00004123"/>
    </source>
</evidence>